<comment type="caution">
    <text evidence="10">The sequence shown here is derived from an EMBL/GenBank/DDBJ whole genome shotgun (WGS) entry which is preliminary data.</text>
</comment>
<dbReference type="CDD" id="cd07103">
    <property type="entry name" value="ALDH_F5_SSADH_GabD"/>
    <property type="match status" value="1"/>
</dbReference>
<evidence type="ECO:0000256" key="3">
    <source>
        <dbReference type="ARBA" id="ARBA00023002"/>
    </source>
</evidence>
<keyword evidence="11" id="KW-1185">Reference proteome</keyword>
<gene>
    <name evidence="10" type="ORF">TPAR_02964</name>
</gene>
<reference evidence="10 11" key="1">
    <citation type="submission" date="2018-01" db="EMBL/GenBank/DDBJ databases">
        <title>Harnessing the power of phylogenomics to disentangle the directionality and signatures of interkingdom host jumping in the parasitic fungal genus Tolypocladium.</title>
        <authorList>
            <person name="Quandt C.A."/>
            <person name="Patterson W."/>
            <person name="Spatafora J.W."/>
        </authorList>
    </citation>
    <scope>NUCLEOTIDE SEQUENCE [LARGE SCALE GENOMIC DNA]</scope>
    <source>
        <strain evidence="10 11">NRBC 100945</strain>
    </source>
</reference>
<dbReference type="SUPFAM" id="SSF53720">
    <property type="entry name" value="ALDH-like"/>
    <property type="match status" value="1"/>
</dbReference>
<dbReference type="InterPro" id="IPR015590">
    <property type="entry name" value="Aldehyde_DH_dom"/>
</dbReference>
<comment type="catalytic activity">
    <reaction evidence="4">
        <text>succinate semialdehyde + NADP(+) + H2O = succinate + NADPH + 2 H(+)</text>
        <dbReference type="Rhea" id="RHEA:13213"/>
        <dbReference type="ChEBI" id="CHEBI:15377"/>
        <dbReference type="ChEBI" id="CHEBI:15378"/>
        <dbReference type="ChEBI" id="CHEBI:30031"/>
        <dbReference type="ChEBI" id="CHEBI:57706"/>
        <dbReference type="ChEBI" id="CHEBI:57783"/>
        <dbReference type="ChEBI" id="CHEBI:58349"/>
        <dbReference type="EC" id="1.2.1.16"/>
    </reaction>
</comment>
<evidence type="ECO:0000256" key="4">
    <source>
        <dbReference type="ARBA" id="ARBA00050387"/>
    </source>
</evidence>
<dbReference type="STRING" id="94208.A0A2S4L316"/>
<evidence type="ECO:0000256" key="5">
    <source>
        <dbReference type="ARBA" id="ARBA00052698"/>
    </source>
</evidence>
<evidence type="ECO:0000313" key="11">
    <source>
        <dbReference type="Proteomes" id="UP000237481"/>
    </source>
</evidence>
<dbReference type="InterPro" id="IPR050740">
    <property type="entry name" value="Aldehyde_DH_Superfamily"/>
</dbReference>
<dbReference type="InterPro" id="IPR016162">
    <property type="entry name" value="Ald_DH_N"/>
</dbReference>
<dbReference type="InterPro" id="IPR029510">
    <property type="entry name" value="Ald_DH_CS_GLU"/>
</dbReference>
<organism evidence="10 11">
    <name type="scientific">Tolypocladium paradoxum</name>
    <dbReference type="NCBI Taxonomy" id="94208"/>
    <lineage>
        <taxon>Eukaryota</taxon>
        <taxon>Fungi</taxon>
        <taxon>Dikarya</taxon>
        <taxon>Ascomycota</taxon>
        <taxon>Pezizomycotina</taxon>
        <taxon>Sordariomycetes</taxon>
        <taxon>Hypocreomycetidae</taxon>
        <taxon>Hypocreales</taxon>
        <taxon>Ophiocordycipitaceae</taxon>
        <taxon>Tolypocladium</taxon>
    </lineage>
</organism>
<feature type="domain" description="Aldehyde dehydrogenase" evidence="9">
    <location>
        <begin position="24"/>
        <end position="491"/>
    </location>
</feature>
<evidence type="ECO:0000259" key="9">
    <source>
        <dbReference type="Pfam" id="PF00171"/>
    </source>
</evidence>
<dbReference type="GO" id="GO:0004777">
    <property type="term" value="F:succinate-semialdehyde dehydrogenase (NAD+) activity"/>
    <property type="evidence" value="ECO:0007669"/>
    <property type="project" value="TreeGrafter"/>
</dbReference>
<accession>A0A2S4L316</accession>
<dbReference type="EMBL" id="PKSG01000296">
    <property type="protein sequence ID" value="POR36830.1"/>
    <property type="molecule type" value="Genomic_DNA"/>
</dbReference>
<dbReference type="GO" id="GO:0009450">
    <property type="term" value="P:gamma-aminobutyric acid catabolic process"/>
    <property type="evidence" value="ECO:0007669"/>
    <property type="project" value="TreeGrafter"/>
</dbReference>
<dbReference type="Gene3D" id="3.40.309.10">
    <property type="entry name" value="Aldehyde Dehydrogenase, Chain A, domain 2"/>
    <property type="match status" value="1"/>
</dbReference>
<dbReference type="PANTHER" id="PTHR43353:SF11">
    <property type="entry name" value="SUCCINATE SEMIALDEHYDE DEHYDROGENASE (EUROFUNG)"/>
    <property type="match status" value="1"/>
</dbReference>
<dbReference type="InterPro" id="IPR016160">
    <property type="entry name" value="Ald_DH_CS_CYS"/>
</dbReference>
<dbReference type="Proteomes" id="UP000237481">
    <property type="component" value="Unassembled WGS sequence"/>
</dbReference>
<evidence type="ECO:0000256" key="7">
    <source>
        <dbReference type="PROSITE-ProRule" id="PRU10007"/>
    </source>
</evidence>
<sequence length="504" mass="54515">MAARQFQLKDPSLLVGKNFINGKWIESESQQRFEVRDPATNAVIGHCPESTVKDAENAIQSAAAALPRWRSRTGRDRARILRRWYELVMENVEDLTTLITSENGKAKADAKGEVAFAASFLEWFAEEAARVYGDIIPHSVPGFRVSVLKEPVGVCGLITPWNFPAAMMARKLGPALAAGCTVVVKTAGETPFTANALLVLGERAGMPNGVINLVTALENTPDIGEALCKSDIVRKISFTGSVRVGKLLMEQSADSLKKLSLELGGNAPFIVFDDADLDVAVSSAITSKFKSSGQTCVCANRIYVQKSIYHDFLQRLKEAVSRFKVGHGFDEEITHGPLVTIAAAERVAGLVQDAVKQGAKVEIGGKRRTDVGPCFFEPTILSNITQDMRVASEEIFGPVAPIFSFETEEDVLRIANDCEVGLASYIFTKDLARATRASEMLHCGMVAINTGVISDAAAPAFESRFGGIKHSGMGREGGKYGIEDYMQTKTIVTGGIDVTHRSHL</sequence>
<proteinExistence type="inferred from homology"/>
<feature type="active site" evidence="7">
    <location>
        <position position="262"/>
    </location>
</feature>
<evidence type="ECO:0000256" key="2">
    <source>
        <dbReference type="ARBA" id="ARBA00009986"/>
    </source>
</evidence>
<evidence type="ECO:0000256" key="6">
    <source>
        <dbReference type="ARBA" id="ARBA00067047"/>
    </source>
</evidence>
<comment type="catalytic activity">
    <reaction evidence="5">
        <text>succinate semialdehyde + NAD(+) + H2O = succinate + NADH + 2 H(+)</text>
        <dbReference type="Rhea" id="RHEA:13217"/>
        <dbReference type="ChEBI" id="CHEBI:15377"/>
        <dbReference type="ChEBI" id="CHEBI:15378"/>
        <dbReference type="ChEBI" id="CHEBI:30031"/>
        <dbReference type="ChEBI" id="CHEBI:57540"/>
        <dbReference type="ChEBI" id="CHEBI:57706"/>
        <dbReference type="ChEBI" id="CHEBI:57945"/>
        <dbReference type="EC" id="1.2.1.16"/>
    </reaction>
</comment>
<dbReference type="EC" id="1.2.1.16" evidence="6"/>
<dbReference type="AlphaFoldDB" id="A0A2S4L316"/>
<keyword evidence="3 8" id="KW-0560">Oxidoreductase</keyword>
<comment type="pathway">
    <text evidence="1">Amino-acid degradation; 4-aminobutanoate degradation.</text>
</comment>
<name>A0A2S4L316_9HYPO</name>
<dbReference type="Pfam" id="PF00171">
    <property type="entry name" value="Aldedh"/>
    <property type="match status" value="1"/>
</dbReference>
<dbReference type="PROSITE" id="PS00687">
    <property type="entry name" value="ALDEHYDE_DEHYDR_GLU"/>
    <property type="match status" value="1"/>
</dbReference>
<evidence type="ECO:0000256" key="1">
    <source>
        <dbReference type="ARBA" id="ARBA00005176"/>
    </source>
</evidence>
<dbReference type="InterPro" id="IPR016163">
    <property type="entry name" value="Ald_DH_C"/>
</dbReference>
<dbReference type="Gene3D" id="3.40.605.10">
    <property type="entry name" value="Aldehyde Dehydrogenase, Chain A, domain 1"/>
    <property type="match status" value="1"/>
</dbReference>
<dbReference type="FunFam" id="3.40.309.10:FF:000004">
    <property type="entry name" value="Succinate-semialdehyde dehydrogenase I"/>
    <property type="match status" value="1"/>
</dbReference>
<dbReference type="PANTHER" id="PTHR43353">
    <property type="entry name" value="SUCCINATE-SEMIALDEHYDE DEHYDROGENASE, MITOCHONDRIAL"/>
    <property type="match status" value="1"/>
</dbReference>
<comment type="similarity">
    <text evidence="2 8">Belongs to the aldehyde dehydrogenase family.</text>
</comment>
<dbReference type="GO" id="GO:0005737">
    <property type="term" value="C:cytoplasm"/>
    <property type="evidence" value="ECO:0007669"/>
    <property type="project" value="TreeGrafter"/>
</dbReference>
<dbReference type="PROSITE" id="PS00070">
    <property type="entry name" value="ALDEHYDE_DEHYDR_CYS"/>
    <property type="match status" value="1"/>
</dbReference>
<evidence type="ECO:0000313" key="10">
    <source>
        <dbReference type="EMBL" id="POR36830.1"/>
    </source>
</evidence>
<dbReference type="InterPro" id="IPR016161">
    <property type="entry name" value="Ald_DH/histidinol_DH"/>
</dbReference>
<dbReference type="FunFam" id="3.40.605.10:FF:000005">
    <property type="entry name" value="Succinate-semialdehyde dehydrogenase I"/>
    <property type="match status" value="1"/>
</dbReference>
<protein>
    <recommendedName>
        <fullName evidence="6">succinate-semialdehyde dehydrogenase [NAD(P)(+)]</fullName>
        <ecNumber evidence="6">1.2.1.16</ecNumber>
    </recommendedName>
</protein>
<dbReference type="OrthoDB" id="310895at2759"/>
<evidence type="ECO:0000256" key="8">
    <source>
        <dbReference type="RuleBase" id="RU003345"/>
    </source>
</evidence>